<dbReference type="Proteomes" id="UP000499080">
    <property type="component" value="Unassembled WGS sequence"/>
</dbReference>
<protein>
    <submittedName>
        <fullName evidence="1">Uncharacterized protein</fullName>
    </submittedName>
</protein>
<evidence type="ECO:0000313" key="1">
    <source>
        <dbReference type="EMBL" id="GBN29897.1"/>
    </source>
</evidence>
<accession>A0A4Y2MVM6</accession>
<organism evidence="1 2">
    <name type="scientific">Araneus ventricosus</name>
    <name type="common">Orbweaver spider</name>
    <name type="synonym">Epeira ventricosa</name>
    <dbReference type="NCBI Taxonomy" id="182803"/>
    <lineage>
        <taxon>Eukaryota</taxon>
        <taxon>Metazoa</taxon>
        <taxon>Ecdysozoa</taxon>
        <taxon>Arthropoda</taxon>
        <taxon>Chelicerata</taxon>
        <taxon>Arachnida</taxon>
        <taxon>Araneae</taxon>
        <taxon>Araneomorphae</taxon>
        <taxon>Entelegynae</taxon>
        <taxon>Araneoidea</taxon>
        <taxon>Araneidae</taxon>
        <taxon>Araneus</taxon>
    </lineage>
</organism>
<comment type="caution">
    <text evidence="1">The sequence shown here is derived from an EMBL/GenBank/DDBJ whole genome shotgun (WGS) entry which is preliminary data.</text>
</comment>
<name>A0A4Y2MVM6_ARAVE</name>
<keyword evidence="2" id="KW-1185">Reference proteome</keyword>
<dbReference type="AlphaFoldDB" id="A0A4Y2MVM6"/>
<proteinExistence type="predicted"/>
<evidence type="ECO:0000313" key="2">
    <source>
        <dbReference type="Proteomes" id="UP000499080"/>
    </source>
</evidence>
<reference evidence="1 2" key="1">
    <citation type="journal article" date="2019" name="Sci. Rep.">
        <title>Orb-weaving spider Araneus ventricosus genome elucidates the spidroin gene catalogue.</title>
        <authorList>
            <person name="Kono N."/>
            <person name="Nakamura H."/>
            <person name="Ohtoshi R."/>
            <person name="Moran D.A.P."/>
            <person name="Shinohara A."/>
            <person name="Yoshida Y."/>
            <person name="Fujiwara M."/>
            <person name="Mori M."/>
            <person name="Tomita M."/>
            <person name="Arakawa K."/>
        </authorList>
    </citation>
    <scope>NUCLEOTIDE SEQUENCE [LARGE SCALE GENOMIC DNA]</scope>
</reference>
<gene>
    <name evidence="1" type="ORF">AVEN_264948_1</name>
</gene>
<sequence>MLESPILFPKLKLTSVRSGPWSRSVSKTQDCNPTWEKYKSGSKMNPQETALVPIPREEKKDLPLKTQVHLLSIARPSHHISGISFHKILKDRRQSFILTISSLTKAGFATLVYQKFTFCILLRILHCPLPYMLETLSIDACVKQHLQRGWPP</sequence>
<dbReference type="EMBL" id="BGPR01007837">
    <property type="protein sequence ID" value="GBN29897.1"/>
    <property type="molecule type" value="Genomic_DNA"/>
</dbReference>